<keyword evidence="3" id="KW-0285">Flavoprotein</keyword>
<evidence type="ECO:0000256" key="4">
    <source>
        <dbReference type="ARBA" id="ARBA00022827"/>
    </source>
</evidence>
<dbReference type="InterPro" id="IPR000172">
    <property type="entry name" value="GMC_OxRdtase_N"/>
</dbReference>
<dbReference type="InterPro" id="IPR007867">
    <property type="entry name" value="GMC_OxRtase_C"/>
</dbReference>
<keyword evidence="4" id="KW-0274">FAD</keyword>
<dbReference type="PANTHER" id="PTHR42784">
    <property type="entry name" value="PYRANOSE 2-OXIDASE"/>
    <property type="match status" value="1"/>
</dbReference>
<evidence type="ECO:0000259" key="6">
    <source>
        <dbReference type="Pfam" id="PF00732"/>
    </source>
</evidence>
<dbReference type="PANTHER" id="PTHR42784:SF1">
    <property type="entry name" value="PYRANOSE 2-OXIDASE"/>
    <property type="match status" value="1"/>
</dbReference>
<evidence type="ECO:0000256" key="1">
    <source>
        <dbReference type="ARBA" id="ARBA00001974"/>
    </source>
</evidence>
<reference evidence="8 9" key="1">
    <citation type="submission" date="2020-04" db="EMBL/GenBank/DDBJ databases">
        <authorList>
            <person name="Yin C."/>
        </authorList>
    </citation>
    <scope>NUCLEOTIDE SEQUENCE [LARGE SCALE GENOMIC DNA]</scope>
    <source>
        <strain evidence="8 9">Ak56</strain>
    </source>
</reference>
<dbReference type="SUPFAM" id="SSF51905">
    <property type="entry name" value="FAD/NAD(P)-binding domain"/>
    <property type="match status" value="1"/>
</dbReference>
<organism evidence="8 9">
    <name type="scientific">Chitinophaga eiseniae</name>
    <dbReference type="NCBI Taxonomy" id="634771"/>
    <lineage>
        <taxon>Bacteria</taxon>
        <taxon>Pseudomonadati</taxon>
        <taxon>Bacteroidota</taxon>
        <taxon>Chitinophagia</taxon>
        <taxon>Chitinophagales</taxon>
        <taxon>Chitinophagaceae</taxon>
        <taxon>Chitinophaga</taxon>
    </lineage>
</organism>
<dbReference type="GO" id="GO:0050660">
    <property type="term" value="F:flavin adenine dinucleotide binding"/>
    <property type="evidence" value="ECO:0007669"/>
    <property type="project" value="InterPro"/>
</dbReference>
<proteinExistence type="inferred from homology"/>
<evidence type="ECO:0000256" key="3">
    <source>
        <dbReference type="ARBA" id="ARBA00022630"/>
    </source>
</evidence>
<protein>
    <submittedName>
        <fullName evidence="8">GMC family oxidoreductase</fullName>
    </submittedName>
</protein>
<evidence type="ECO:0000313" key="8">
    <source>
        <dbReference type="EMBL" id="NLR82418.1"/>
    </source>
</evidence>
<dbReference type="Pfam" id="PF00732">
    <property type="entry name" value="GMC_oxred_N"/>
    <property type="match status" value="1"/>
</dbReference>
<keyword evidence="5" id="KW-0560">Oxidoreductase</keyword>
<accession>A0A847SVE0</accession>
<comment type="similarity">
    <text evidence="2">Belongs to the GMC oxidoreductase family.</text>
</comment>
<dbReference type="Proteomes" id="UP000552864">
    <property type="component" value="Unassembled WGS sequence"/>
</dbReference>
<dbReference type="Gene3D" id="3.50.50.60">
    <property type="entry name" value="FAD/NAD(P)-binding domain"/>
    <property type="match status" value="2"/>
</dbReference>
<sequence>MENKEYDVVIVGSGIAGAIVAKTLTQAGKQVLLLEAGLEAGMAFDTDGAYKNYQEYLRSYYLALAKVPNAPYPDVKDAESPNVLDMTQINGKPDTKGYFVQNGPLPFASDYARAAGGTTLHWLGTCLRMLPNDFKMHTEYGQAVDWPIDYEYLKPYYEMAEREIGVSCDVQEQHYPNMGGDFFGKDYVFPMYKIPQSYIDKHFIEGLNGLKVSLNGDVYVPWCTSTPQGRNSTPNEKYRYAGTGWNATKKKLEMQPFPKRSEVYEPVGAIWDPYAGQRCEGNASCVPICPVQAKYNALKTLKSAKKEHLTLMSQTVATEIQIDSSTGNITGVAYKQYPQADSKEYVSGIAKGKIYVLAANAIENAKLLLASDACKTSDQVGRNLMDHMVLLTWGLMKEKVFPFRGPGSTTNIPTFRDGSFRKQHAAWISPIDNWGWGWPTGSPDTDLDHAVSTLNLFGNDLKNYLGDLLSRQLLLHFECEQLPEKSNRVTISKKYLDNIGNYRPVIDYNVSDYTKKAFKASKSVSDQIFAGMGVQDFTSYPSNEPDYTTYDGQGYVFRGAGHVVGTHCMGTTAKNSVVNRDQQAWDHKNLFLVGAGNMATLGTSNPTLTLAALSFAAAENVLKALK</sequence>
<comment type="caution">
    <text evidence="8">The sequence shown here is derived from an EMBL/GenBank/DDBJ whole genome shotgun (WGS) entry which is preliminary data.</text>
</comment>
<evidence type="ECO:0000256" key="2">
    <source>
        <dbReference type="ARBA" id="ARBA00010790"/>
    </source>
</evidence>
<dbReference type="InterPro" id="IPR051473">
    <property type="entry name" value="P2Ox-like"/>
</dbReference>
<dbReference type="GO" id="GO:0016614">
    <property type="term" value="F:oxidoreductase activity, acting on CH-OH group of donors"/>
    <property type="evidence" value="ECO:0007669"/>
    <property type="project" value="InterPro"/>
</dbReference>
<dbReference type="EMBL" id="JABAHZ010000009">
    <property type="protein sequence ID" value="NLR82418.1"/>
    <property type="molecule type" value="Genomic_DNA"/>
</dbReference>
<evidence type="ECO:0000313" key="9">
    <source>
        <dbReference type="Proteomes" id="UP000552864"/>
    </source>
</evidence>
<dbReference type="RefSeq" id="WP_168742457.1">
    <property type="nucleotide sequence ID" value="NZ_JABAHZ010000009.1"/>
</dbReference>
<gene>
    <name evidence="8" type="ORF">HGH91_27625</name>
</gene>
<keyword evidence="9" id="KW-1185">Reference proteome</keyword>
<dbReference type="AlphaFoldDB" id="A0A847SVE0"/>
<evidence type="ECO:0000259" key="7">
    <source>
        <dbReference type="Pfam" id="PF05199"/>
    </source>
</evidence>
<dbReference type="Pfam" id="PF05199">
    <property type="entry name" value="GMC_oxred_C"/>
    <property type="match status" value="1"/>
</dbReference>
<feature type="domain" description="Glucose-methanol-choline oxidoreductase C-terminal" evidence="7">
    <location>
        <begin position="483"/>
        <end position="613"/>
    </location>
</feature>
<dbReference type="Pfam" id="PF13450">
    <property type="entry name" value="NAD_binding_8"/>
    <property type="match status" value="1"/>
</dbReference>
<evidence type="ECO:0000256" key="5">
    <source>
        <dbReference type="ARBA" id="ARBA00023002"/>
    </source>
</evidence>
<feature type="domain" description="Glucose-methanol-choline oxidoreductase N-terminal" evidence="6">
    <location>
        <begin position="279"/>
        <end position="389"/>
    </location>
</feature>
<comment type="cofactor">
    <cofactor evidence="1">
        <name>FAD</name>
        <dbReference type="ChEBI" id="CHEBI:57692"/>
    </cofactor>
</comment>
<dbReference type="InterPro" id="IPR036188">
    <property type="entry name" value="FAD/NAD-bd_sf"/>
</dbReference>
<name>A0A847SVE0_9BACT</name>